<feature type="transmembrane region" description="Helical" evidence="1">
    <location>
        <begin position="233"/>
        <end position="256"/>
    </location>
</feature>
<dbReference type="InParanoid" id="A0A0H2RJ87"/>
<dbReference type="EMBL" id="KQ085986">
    <property type="protein sequence ID" value="KLO12060.1"/>
    <property type="molecule type" value="Genomic_DNA"/>
</dbReference>
<gene>
    <name evidence="2" type="ORF">SCHPADRAFT_441469</name>
</gene>
<feature type="transmembrane region" description="Helical" evidence="1">
    <location>
        <begin position="203"/>
        <end position="227"/>
    </location>
</feature>
<feature type="transmembrane region" description="Helical" evidence="1">
    <location>
        <begin position="96"/>
        <end position="116"/>
    </location>
</feature>
<dbReference type="Proteomes" id="UP000053477">
    <property type="component" value="Unassembled WGS sequence"/>
</dbReference>
<feature type="transmembrane region" description="Helical" evidence="1">
    <location>
        <begin position="164"/>
        <end position="182"/>
    </location>
</feature>
<evidence type="ECO:0000313" key="3">
    <source>
        <dbReference type="Proteomes" id="UP000053477"/>
    </source>
</evidence>
<keyword evidence="3" id="KW-1185">Reference proteome</keyword>
<keyword evidence="1" id="KW-1133">Transmembrane helix</keyword>
<reference evidence="2 3" key="1">
    <citation type="submission" date="2015-04" db="EMBL/GenBank/DDBJ databases">
        <title>Complete genome sequence of Schizopora paradoxa KUC8140, a cosmopolitan wood degrader in East Asia.</title>
        <authorList>
            <consortium name="DOE Joint Genome Institute"/>
            <person name="Min B."/>
            <person name="Park H."/>
            <person name="Jang Y."/>
            <person name="Kim J.-J."/>
            <person name="Kim K.H."/>
            <person name="Pangilinan J."/>
            <person name="Lipzen A."/>
            <person name="Riley R."/>
            <person name="Grigoriev I.V."/>
            <person name="Spatafora J.W."/>
            <person name="Choi I.-G."/>
        </authorList>
    </citation>
    <scope>NUCLEOTIDE SEQUENCE [LARGE SCALE GENOMIC DNA]</scope>
    <source>
        <strain evidence="2 3">KUC8140</strain>
    </source>
</reference>
<feature type="transmembrane region" description="Helical" evidence="1">
    <location>
        <begin position="47"/>
        <end position="64"/>
    </location>
</feature>
<evidence type="ECO:0000313" key="2">
    <source>
        <dbReference type="EMBL" id="KLO12060.1"/>
    </source>
</evidence>
<dbReference type="STRING" id="27342.A0A0H2RJ87"/>
<sequence>MAIALDTASLISLLTEAILFGLLTALVAVSVYLMISKRHIRPLRYPIVIVAVTMLVFGLVHLATDMQRILNAFIRHRDDPVAYLNSVSDPLYVLKSAFYVMQTLLGDGFVIYRLYIIWGCNKWMVVFPLTCLLGSCVIGIHIVVQMATLSPTTPVFELKNWISSFFSLTLFTNFICTALIAFKIWWIGRSAGQWLKNERASSALIMVVESGAIYSASLITLLATYLSGSWSQYILLDGVVQIIGVVFTLIIARIALGHSSEETGLPRVTLRSQMNVRGVQVSSGRPVEVQMTTYKQQSSDSGILSSAVISVGSTTSTAVDSAERKKPNSLYEKDVYSTKSLA</sequence>
<protein>
    <submittedName>
        <fullName evidence="2">Uncharacterized protein</fullName>
    </submittedName>
</protein>
<name>A0A0H2RJ87_9AGAM</name>
<organism evidence="2 3">
    <name type="scientific">Schizopora paradoxa</name>
    <dbReference type="NCBI Taxonomy" id="27342"/>
    <lineage>
        <taxon>Eukaryota</taxon>
        <taxon>Fungi</taxon>
        <taxon>Dikarya</taxon>
        <taxon>Basidiomycota</taxon>
        <taxon>Agaricomycotina</taxon>
        <taxon>Agaricomycetes</taxon>
        <taxon>Hymenochaetales</taxon>
        <taxon>Schizoporaceae</taxon>
        <taxon>Schizopora</taxon>
    </lineage>
</organism>
<evidence type="ECO:0000256" key="1">
    <source>
        <dbReference type="SAM" id="Phobius"/>
    </source>
</evidence>
<feature type="transmembrane region" description="Helical" evidence="1">
    <location>
        <begin position="123"/>
        <end position="144"/>
    </location>
</feature>
<accession>A0A0H2RJ87</accession>
<proteinExistence type="predicted"/>
<dbReference type="AlphaFoldDB" id="A0A0H2RJ87"/>
<keyword evidence="1" id="KW-0812">Transmembrane</keyword>
<keyword evidence="1" id="KW-0472">Membrane</keyword>
<feature type="transmembrane region" description="Helical" evidence="1">
    <location>
        <begin position="17"/>
        <end position="35"/>
    </location>
</feature>
<dbReference type="OrthoDB" id="2756618at2759"/>